<dbReference type="OrthoDB" id="410478at2759"/>
<dbReference type="GO" id="GO:0003841">
    <property type="term" value="F:1-acylglycerol-3-phosphate O-acyltransferase activity"/>
    <property type="evidence" value="ECO:0007669"/>
    <property type="project" value="UniProtKB-EC"/>
</dbReference>
<dbReference type="EC" id="2.3.1.-" evidence="3"/>
<evidence type="ECO:0000256" key="1">
    <source>
        <dbReference type="SAM" id="Phobius"/>
    </source>
</evidence>
<keyword evidence="1" id="KW-1133">Transmembrane helix</keyword>
<evidence type="ECO:0000313" key="4">
    <source>
        <dbReference type="Proteomes" id="UP000683360"/>
    </source>
</evidence>
<feature type="transmembrane region" description="Helical" evidence="1">
    <location>
        <begin position="16"/>
        <end position="35"/>
    </location>
</feature>
<keyword evidence="3" id="KW-0012">Acyltransferase</keyword>
<dbReference type="Proteomes" id="UP000683360">
    <property type="component" value="Unassembled WGS sequence"/>
</dbReference>
<keyword evidence="4" id="KW-1185">Reference proteome</keyword>
<name>A0A8S3UW85_MYTED</name>
<dbReference type="EC" id="2.3.1.51" evidence="3"/>
<organism evidence="3 4">
    <name type="scientific">Mytilus edulis</name>
    <name type="common">Blue mussel</name>
    <dbReference type="NCBI Taxonomy" id="6550"/>
    <lineage>
        <taxon>Eukaryota</taxon>
        <taxon>Metazoa</taxon>
        <taxon>Spiralia</taxon>
        <taxon>Lophotrochozoa</taxon>
        <taxon>Mollusca</taxon>
        <taxon>Bivalvia</taxon>
        <taxon>Autobranchia</taxon>
        <taxon>Pteriomorphia</taxon>
        <taxon>Mytilida</taxon>
        <taxon>Mytiloidea</taxon>
        <taxon>Mytilidae</taxon>
        <taxon>Mytilinae</taxon>
        <taxon>Mytilus</taxon>
    </lineage>
</organism>
<comment type="caution">
    <text evidence="3">The sequence shown here is derived from an EMBL/GenBank/DDBJ whole genome shotgun (WGS) entry which is preliminary data.</text>
</comment>
<dbReference type="PANTHER" id="PTHR33153:SF3">
    <property type="entry name" value="TRAFFICKING PROTEIN PARTICLE COMPLEX SUBUNIT 11 DOMAIN-CONTAINING PROTEIN"/>
    <property type="match status" value="1"/>
</dbReference>
<keyword evidence="1" id="KW-0472">Membrane</keyword>
<evidence type="ECO:0000259" key="2">
    <source>
        <dbReference type="Pfam" id="PF25273"/>
    </source>
</evidence>
<reference evidence="3" key="1">
    <citation type="submission" date="2021-03" db="EMBL/GenBank/DDBJ databases">
        <authorList>
            <person name="Bekaert M."/>
        </authorList>
    </citation>
    <scope>NUCLEOTIDE SEQUENCE</scope>
</reference>
<dbReference type="PANTHER" id="PTHR33153">
    <property type="entry name" value="MYND-TYPE DOMAIN-CONTAINING PROTEIN"/>
    <property type="match status" value="1"/>
</dbReference>
<proteinExistence type="predicted"/>
<dbReference type="EMBL" id="CAJPWZ010002872">
    <property type="protein sequence ID" value="CAG2246553.1"/>
    <property type="molecule type" value="Genomic_DNA"/>
</dbReference>
<keyword evidence="3" id="KW-0808">Transferase</keyword>
<accession>A0A8S3UW85</accession>
<dbReference type="InterPro" id="IPR057191">
    <property type="entry name" value="DUF7869"/>
</dbReference>
<evidence type="ECO:0000313" key="3">
    <source>
        <dbReference type="EMBL" id="CAG2246553.1"/>
    </source>
</evidence>
<keyword evidence="1" id="KW-0812">Transmembrane</keyword>
<feature type="transmembrane region" description="Helical" evidence="1">
    <location>
        <begin position="94"/>
        <end position="112"/>
    </location>
</feature>
<gene>
    <name evidence="3" type="ORF">MEDL_58519</name>
</gene>
<dbReference type="Pfam" id="PF25273">
    <property type="entry name" value="DUF7869"/>
    <property type="match status" value="1"/>
</dbReference>
<feature type="domain" description="DUF7869" evidence="2">
    <location>
        <begin position="131"/>
        <end position="196"/>
    </location>
</feature>
<dbReference type="AlphaFoldDB" id="A0A8S3UW85"/>
<feature type="transmembrane region" description="Helical" evidence="1">
    <location>
        <begin position="55"/>
        <end position="74"/>
    </location>
</feature>
<sequence>MSPKIIPPYYRHITEIVVGLGLSYFCFGYQMLHMFAQSTMCYALMKYGPETSRHVMVFVVGLGYVCVCHIYRQYYDYGGYTMDVTRELPEPVTYYSYIFCFHGFMIGPLVFFSEYRDFINGTNYDKPNPSKVSNGGTLPPVLYIQADNCWRENKNKYVLSFCELLVHMKVFQEVHLSFLYVGHTHEDIDAGFQQNSRFPPSK</sequence>
<protein>
    <submittedName>
        <fullName evidence="3">MBOAT1_2</fullName>
        <ecNumber evidence="3">2.3.1.-</ecNumber>
        <ecNumber evidence="3">2.3.1.51</ecNumber>
    </submittedName>
</protein>